<protein>
    <submittedName>
        <fullName evidence="1">Uncharacterized protein</fullName>
    </submittedName>
</protein>
<evidence type="ECO:0000313" key="2">
    <source>
        <dbReference type="Proteomes" id="UP000608513"/>
    </source>
</evidence>
<dbReference type="EMBL" id="JACORT010000005">
    <property type="protein sequence ID" value="MBC5784029.1"/>
    <property type="molecule type" value="Genomic_DNA"/>
</dbReference>
<evidence type="ECO:0000313" key="1">
    <source>
        <dbReference type="EMBL" id="MBC5784029.1"/>
    </source>
</evidence>
<dbReference type="AlphaFoldDB" id="A0A923SBN4"/>
<sequence>MNQSSANAHQLCFRSLFHSGRGYAFPCDPQGHVDLDAMSERARNNYFYARAMVGRELSPPAIESAMLMH</sequence>
<gene>
    <name evidence="1" type="ORF">H8N03_13845</name>
</gene>
<keyword evidence="2" id="KW-1185">Reference proteome</keyword>
<accession>A0A923SBN4</accession>
<dbReference type="RefSeq" id="WP_187076770.1">
    <property type="nucleotide sequence ID" value="NZ_JACORT010000005.1"/>
</dbReference>
<dbReference type="Proteomes" id="UP000608513">
    <property type="component" value="Unassembled WGS sequence"/>
</dbReference>
<organism evidence="1 2">
    <name type="scientific">Ramlibacter cellulosilyticus</name>
    <dbReference type="NCBI Taxonomy" id="2764187"/>
    <lineage>
        <taxon>Bacteria</taxon>
        <taxon>Pseudomonadati</taxon>
        <taxon>Pseudomonadota</taxon>
        <taxon>Betaproteobacteria</taxon>
        <taxon>Burkholderiales</taxon>
        <taxon>Comamonadaceae</taxon>
        <taxon>Ramlibacter</taxon>
    </lineage>
</organism>
<reference evidence="1" key="1">
    <citation type="submission" date="2020-08" db="EMBL/GenBank/DDBJ databases">
        <title>Ramlibacter sp. USB13 16S ribosomal RNA gene genome sequencing and assembly.</title>
        <authorList>
            <person name="Kang M."/>
        </authorList>
    </citation>
    <scope>NUCLEOTIDE SEQUENCE</scope>
    <source>
        <strain evidence="1">USB13</strain>
    </source>
</reference>
<proteinExistence type="predicted"/>
<comment type="caution">
    <text evidence="1">The sequence shown here is derived from an EMBL/GenBank/DDBJ whole genome shotgun (WGS) entry which is preliminary data.</text>
</comment>
<name>A0A923SBN4_9BURK</name>